<comment type="caution">
    <text evidence="1">The sequence shown here is derived from an EMBL/GenBank/DDBJ whole genome shotgun (WGS) entry which is preliminary data.</text>
</comment>
<evidence type="ECO:0000313" key="1">
    <source>
        <dbReference type="EMBL" id="KAJ3782579.1"/>
    </source>
</evidence>
<proteinExistence type="predicted"/>
<dbReference type="Proteomes" id="UP001163798">
    <property type="component" value="Unassembled WGS sequence"/>
</dbReference>
<reference evidence="1" key="1">
    <citation type="submission" date="2022-08" db="EMBL/GenBank/DDBJ databases">
        <authorList>
            <consortium name="DOE Joint Genome Institute"/>
            <person name="Min B."/>
            <person name="Riley R."/>
            <person name="Sierra-Patev S."/>
            <person name="Naranjo-Ortiz M."/>
            <person name="Looney B."/>
            <person name="Konkel Z."/>
            <person name="Slot J.C."/>
            <person name="Sakamoto Y."/>
            <person name="Steenwyk J.L."/>
            <person name="Rokas A."/>
            <person name="Carro J."/>
            <person name="Camarero S."/>
            <person name="Ferreira P."/>
            <person name="Molpeceres G."/>
            <person name="Ruiz-Duenas F.J."/>
            <person name="Serrano A."/>
            <person name="Henrissat B."/>
            <person name="Drula E."/>
            <person name="Hughes K.W."/>
            <person name="Mata J.L."/>
            <person name="Ishikawa N.K."/>
            <person name="Vargas-Isla R."/>
            <person name="Ushijima S."/>
            <person name="Smith C.A."/>
            <person name="Ahrendt S."/>
            <person name="Andreopoulos W."/>
            <person name="He G."/>
            <person name="Labutti K."/>
            <person name="Lipzen A."/>
            <person name="Ng V."/>
            <person name="Sandor L."/>
            <person name="Barry K."/>
            <person name="Martinez A.T."/>
            <person name="Xiao Y."/>
            <person name="Gibbons J.G."/>
            <person name="Terashima K."/>
            <person name="Hibbett D.S."/>
            <person name="Grigoriev I.V."/>
        </authorList>
    </citation>
    <scope>NUCLEOTIDE SEQUENCE</scope>
    <source>
        <strain evidence="1">TFB10291</strain>
    </source>
</reference>
<name>A0AA38KM40_9AGAR</name>
<protein>
    <submittedName>
        <fullName evidence="1">Uncharacterized protein</fullName>
    </submittedName>
</protein>
<keyword evidence="2" id="KW-1185">Reference proteome</keyword>
<evidence type="ECO:0000313" key="2">
    <source>
        <dbReference type="Proteomes" id="UP001163798"/>
    </source>
</evidence>
<dbReference type="EMBL" id="MU793467">
    <property type="protein sequence ID" value="KAJ3782579.1"/>
    <property type="molecule type" value="Genomic_DNA"/>
</dbReference>
<organism evidence="1 2">
    <name type="scientific">Lentinula aff. detonsa</name>
    <dbReference type="NCBI Taxonomy" id="2804958"/>
    <lineage>
        <taxon>Eukaryota</taxon>
        <taxon>Fungi</taxon>
        <taxon>Dikarya</taxon>
        <taxon>Basidiomycota</taxon>
        <taxon>Agaricomycotina</taxon>
        <taxon>Agaricomycetes</taxon>
        <taxon>Agaricomycetidae</taxon>
        <taxon>Agaricales</taxon>
        <taxon>Marasmiineae</taxon>
        <taxon>Omphalotaceae</taxon>
        <taxon>Lentinula</taxon>
    </lineage>
</organism>
<accession>A0AA38KM40</accession>
<dbReference type="AlphaFoldDB" id="A0AA38KM40"/>
<sequence length="220" mass="24141">MSTLRRQWLGAVLERSLEHPTTTFEDYGSVSISGSSTVQLLILLVFGQILVKVEARWRDSSLTDSFMLQITGEEKETRKCYHRIRQMGCLGLGYDNGRQSGRDRASMEGGGDEDIGSLNAACFVVSILSHGIDLASRTAIIKNYLAGQPSNFGTTIPAVAVHRNLFLKTSAAFPLFMHPGYGQNFSFGFEATNPLNNEFLELDQGDGGILPIGPETNFQE</sequence>
<gene>
    <name evidence="1" type="ORF">GGU10DRAFT_335435</name>
</gene>